<protein>
    <submittedName>
        <fullName evidence="1">Uncharacterized protein</fullName>
    </submittedName>
</protein>
<organism evidence="1">
    <name type="scientific">Rhizophora mucronata</name>
    <name type="common">Asiatic mangrove</name>
    <dbReference type="NCBI Taxonomy" id="61149"/>
    <lineage>
        <taxon>Eukaryota</taxon>
        <taxon>Viridiplantae</taxon>
        <taxon>Streptophyta</taxon>
        <taxon>Embryophyta</taxon>
        <taxon>Tracheophyta</taxon>
        <taxon>Spermatophyta</taxon>
        <taxon>Magnoliopsida</taxon>
        <taxon>eudicotyledons</taxon>
        <taxon>Gunneridae</taxon>
        <taxon>Pentapetalae</taxon>
        <taxon>rosids</taxon>
        <taxon>fabids</taxon>
        <taxon>Malpighiales</taxon>
        <taxon>Rhizophoraceae</taxon>
        <taxon>Rhizophora</taxon>
    </lineage>
</organism>
<proteinExistence type="predicted"/>
<dbReference type="EMBL" id="GGEC01046684">
    <property type="protein sequence ID" value="MBX27168.1"/>
    <property type="molecule type" value="Transcribed_RNA"/>
</dbReference>
<sequence>MWWLRLSEHAWELRIPPHTCLVRSGSLIIVDYFNILCLISYRLKNVEDQSKSTTTTTIITTTTTTTKA</sequence>
<reference evidence="1" key="1">
    <citation type="submission" date="2018-02" db="EMBL/GenBank/DDBJ databases">
        <title>Rhizophora mucronata_Transcriptome.</title>
        <authorList>
            <person name="Meera S.P."/>
            <person name="Sreeshan A."/>
            <person name="Augustine A."/>
        </authorList>
    </citation>
    <scope>NUCLEOTIDE SEQUENCE</scope>
    <source>
        <tissue evidence="1">Leaf</tissue>
    </source>
</reference>
<accession>A0A2P2MAB4</accession>
<name>A0A2P2MAB4_RHIMU</name>
<evidence type="ECO:0000313" key="1">
    <source>
        <dbReference type="EMBL" id="MBX27168.1"/>
    </source>
</evidence>
<dbReference type="AlphaFoldDB" id="A0A2P2MAB4"/>